<dbReference type="RefSeq" id="WP_106703368.1">
    <property type="nucleotide sequence ID" value="NZ_CP027666.1"/>
</dbReference>
<feature type="transmembrane region" description="Helical" evidence="6">
    <location>
        <begin position="354"/>
        <end position="374"/>
    </location>
</feature>
<feature type="transmembrane region" description="Helical" evidence="6">
    <location>
        <begin position="268"/>
        <end position="287"/>
    </location>
</feature>
<dbReference type="GO" id="GO:0140359">
    <property type="term" value="F:ABC-type transporter activity"/>
    <property type="evidence" value="ECO:0007669"/>
    <property type="project" value="InterPro"/>
</dbReference>
<comment type="subcellular location">
    <subcellularLocation>
        <location evidence="1">Cell membrane</location>
        <topology evidence="1">Multi-pass membrane protein</topology>
    </subcellularLocation>
</comment>
<feature type="transmembrane region" description="Helical" evidence="6">
    <location>
        <begin position="194"/>
        <end position="218"/>
    </location>
</feature>
<keyword evidence="9" id="KW-1185">Reference proteome</keyword>
<gene>
    <name evidence="8" type="ORF">C6570_11690</name>
</gene>
<keyword evidence="2" id="KW-1003">Cell membrane</keyword>
<sequence length="396" mass="41854">MRHPDCSADGAAVQPSSGFGAGWAGTLLQIATTRDLVLTMVLAVVFYAFYYPLPYRQQATLSVPVIVVDEENTPATRALAQALGDTREVAVAGTVADYASAVQAVKQRQADGIVLLPAGLTRALAAGEAGAGVGVWVNGAYLTRASAIGTAIKGVVLDAVRRQAGPLTDQIHRQAPAELVVRPLFNPVEGYASYVYPAVSLLILQQTLLFGSAMLIATRRRAGRLACTPGYFLGTLSALVCVGTGAAAFFFGWAFWAEDMPRTLQLGHLAWMVPLYAATVASLGMAIGSYMPAPERAMMWLAPTSIVLFFMTGAAWPLDQMPRLTAWLAQLSPATAGVQAFVPINQMGASPADVARWLTLLAALCAVYGAWASWRLCSGRRALPPSGHIDSTSIAR</sequence>
<proteinExistence type="predicted"/>
<dbReference type="Pfam" id="PF12698">
    <property type="entry name" value="ABC2_membrane_3"/>
    <property type="match status" value="1"/>
</dbReference>
<name>A0A2S0MG08_9BURK</name>
<dbReference type="OrthoDB" id="9811522at2"/>
<dbReference type="Proteomes" id="UP000239709">
    <property type="component" value="Chromosome"/>
</dbReference>
<feature type="domain" description="ABC-2 type transporter transmembrane" evidence="7">
    <location>
        <begin position="36"/>
        <end position="372"/>
    </location>
</feature>
<evidence type="ECO:0000313" key="9">
    <source>
        <dbReference type="Proteomes" id="UP000239709"/>
    </source>
</evidence>
<keyword evidence="3 6" id="KW-0812">Transmembrane</keyword>
<evidence type="ECO:0000313" key="8">
    <source>
        <dbReference type="EMBL" id="AVO34818.1"/>
    </source>
</evidence>
<dbReference type="AlphaFoldDB" id="A0A2S0MG08"/>
<protein>
    <submittedName>
        <fullName evidence="8">ABC transporter permease</fullName>
    </submittedName>
</protein>
<dbReference type="InterPro" id="IPR051449">
    <property type="entry name" value="ABC-2_transporter_component"/>
</dbReference>
<evidence type="ECO:0000256" key="4">
    <source>
        <dbReference type="ARBA" id="ARBA00022989"/>
    </source>
</evidence>
<evidence type="ECO:0000256" key="3">
    <source>
        <dbReference type="ARBA" id="ARBA00022692"/>
    </source>
</evidence>
<dbReference type="Gene3D" id="3.40.1710.10">
    <property type="entry name" value="abc type-2 transporter like domain"/>
    <property type="match status" value="1"/>
</dbReference>
<organism evidence="8 9">
    <name type="scientific">Ottowia oryzae</name>
    <dbReference type="NCBI Taxonomy" id="2109914"/>
    <lineage>
        <taxon>Bacteria</taxon>
        <taxon>Pseudomonadati</taxon>
        <taxon>Pseudomonadota</taxon>
        <taxon>Betaproteobacteria</taxon>
        <taxon>Burkholderiales</taxon>
        <taxon>Comamonadaceae</taxon>
        <taxon>Ottowia</taxon>
    </lineage>
</organism>
<evidence type="ECO:0000256" key="1">
    <source>
        <dbReference type="ARBA" id="ARBA00004651"/>
    </source>
</evidence>
<feature type="transmembrane region" description="Helical" evidence="6">
    <location>
        <begin position="230"/>
        <end position="256"/>
    </location>
</feature>
<feature type="transmembrane region" description="Helical" evidence="6">
    <location>
        <begin position="36"/>
        <end position="53"/>
    </location>
</feature>
<dbReference type="KEGG" id="otk:C6570_11690"/>
<evidence type="ECO:0000256" key="2">
    <source>
        <dbReference type="ARBA" id="ARBA00022475"/>
    </source>
</evidence>
<dbReference type="InterPro" id="IPR013525">
    <property type="entry name" value="ABC2_TM"/>
</dbReference>
<feature type="transmembrane region" description="Helical" evidence="6">
    <location>
        <begin position="299"/>
        <end position="318"/>
    </location>
</feature>
<accession>A0A2S0MG08</accession>
<dbReference type="GO" id="GO:0005886">
    <property type="term" value="C:plasma membrane"/>
    <property type="evidence" value="ECO:0007669"/>
    <property type="project" value="UniProtKB-SubCell"/>
</dbReference>
<keyword evidence="5 6" id="KW-0472">Membrane</keyword>
<dbReference type="PANTHER" id="PTHR30294:SF46">
    <property type="entry name" value="ABC TRANSPORTER PERMEASE"/>
    <property type="match status" value="1"/>
</dbReference>
<dbReference type="PANTHER" id="PTHR30294">
    <property type="entry name" value="MEMBRANE COMPONENT OF ABC TRANSPORTER YHHJ-RELATED"/>
    <property type="match status" value="1"/>
</dbReference>
<dbReference type="EMBL" id="CP027666">
    <property type="protein sequence ID" value="AVO34818.1"/>
    <property type="molecule type" value="Genomic_DNA"/>
</dbReference>
<evidence type="ECO:0000256" key="5">
    <source>
        <dbReference type="ARBA" id="ARBA00023136"/>
    </source>
</evidence>
<reference evidence="8 9" key="1">
    <citation type="submission" date="2018-03" db="EMBL/GenBank/DDBJ databases">
        <title>Genome sequencing of Ottowia sp.</title>
        <authorList>
            <person name="Kim S.-J."/>
            <person name="Heo J."/>
            <person name="Kwon S.-W."/>
        </authorList>
    </citation>
    <scope>NUCLEOTIDE SEQUENCE [LARGE SCALE GENOMIC DNA]</scope>
    <source>
        <strain evidence="8 9">KADR8-3</strain>
    </source>
</reference>
<evidence type="ECO:0000259" key="7">
    <source>
        <dbReference type="Pfam" id="PF12698"/>
    </source>
</evidence>
<keyword evidence="4 6" id="KW-1133">Transmembrane helix</keyword>
<evidence type="ECO:0000256" key="6">
    <source>
        <dbReference type="SAM" id="Phobius"/>
    </source>
</evidence>